<dbReference type="InterPro" id="IPR020845">
    <property type="entry name" value="AMP-binding_CS"/>
</dbReference>
<dbReference type="CDD" id="cd05936">
    <property type="entry name" value="FC-FACS_FadD_like"/>
    <property type="match status" value="1"/>
</dbReference>
<dbReference type="InterPro" id="IPR000873">
    <property type="entry name" value="AMP-dep_synth/lig_dom"/>
</dbReference>
<evidence type="ECO:0000256" key="5">
    <source>
        <dbReference type="ARBA" id="ARBA00026121"/>
    </source>
</evidence>
<comment type="subcellular location">
    <subcellularLocation>
        <location evidence="1">Membrane</location>
        <topology evidence="1">Peripheral membrane protein</topology>
    </subcellularLocation>
</comment>
<comment type="pathway">
    <text evidence="2">Lipid metabolism; fatty acid beta-oxidation.</text>
</comment>
<evidence type="ECO:0000313" key="10">
    <source>
        <dbReference type="EMBL" id="GAA5517952.1"/>
    </source>
</evidence>
<feature type="domain" description="AMP-binding enzyme C-terminal" evidence="9">
    <location>
        <begin position="484"/>
        <end position="558"/>
    </location>
</feature>
<comment type="caution">
    <text evidence="10">The sequence shown here is derived from an EMBL/GenBank/DDBJ whole genome shotgun (WGS) entry which is preliminary data.</text>
</comment>
<organism evidence="10 11">
    <name type="scientific">Demequina sediminis</name>
    <dbReference type="NCBI Taxonomy" id="1930058"/>
    <lineage>
        <taxon>Bacteria</taxon>
        <taxon>Bacillati</taxon>
        <taxon>Actinomycetota</taxon>
        <taxon>Actinomycetes</taxon>
        <taxon>Micrococcales</taxon>
        <taxon>Demequinaceae</taxon>
        <taxon>Demequina</taxon>
    </lineage>
</organism>
<dbReference type="EMBL" id="BAABRR010000001">
    <property type="protein sequence ID" value="GAA5517952.1"/>
    <property type="molecule type" value="Genomic_DNA"/>
</dbReference>
<evidence type="ECO:0000256" key="6">
    <source>
        <dbReference type="ARBA" id="ARBA00039545"/>
    </source>
</evidence>
<keyword evidence="4" id="KW-0472">Membrane</keyword>
<dbReference type="InterPro" id="IPR045851">
    <property type="entry name" value="AMP-bd_C_sf"/>
</dbReference>
<name>A0ABP9WDN8_9MICO</name>
<dbReference type="InterPro" id="IPR050237">
    <property type="entry name" value="ATP-dep_AMP-bd_enzyme"/>
</dbReference>
<protein>
    <recommendedName>
        <fullName evidence="6">Long-chain-fatty-acid--CoA ligase</fullName>
        <ecNumber evidence="5">6.2.1.3</ecNumber>
    </recommendedName>
    <alternativeName>
        <fullName evidence="7">Long-chain acyl-CoA synthetase</fullName>
    </alternativeName>
</protein>
<dbReference type="Gene3D" id="3.30.300.30">
    <property type="match status" value="1"/>
</dbReference>
<dbReference type="EC" id="6.2.1.3" evidence="5"/>
<keyword evidence="3 10" id="KW-0436">Ligase</keyword>
<dbReference type="Proteomes" id="UP001426770">
    <property type="component" value="Unassembled WGS sequence"/>
</dbReference>
<evidence type="ECO:0000256" key="7">
    <source>
        <dbReference type="ARBA" id="ARBA00042773"/>
    </source>
</evidence>
<reference evidence="10 11" key="1">
    <citation type="submission" date="2024-02" db="EMBL/GenBank/DDBJ databases">
        <title>Lysinimicrobium sediminis NBRC 112286.</title>
        <authorList>
            <person name="Ichikawa N."/>
            <person name="Katano-Makiyama Y."/>
            <person name="Hidaka K."/>
        </authorList>
    </citation>
    <scope>NUCLEOTIDE SEQUENCE [LARGE SCALE GENOMIC DNA]</scope>
    <source>
        <strain evidence="10 11">NBRC 112286</strain>
    </source>
</reference>
<gene>
    <name evidence="10" type="primary">fadD</name>
    <name evidence="10" type="ORF">Lsed01_00369</name>
</gene>
<dbReference type="PROSITE" id="PS00455">
    <property type="entry name" value="AMP_BINDING"/>
    <property type="match status" value="1"/>
</dbReference>
<feature type="domain" description="AMP-dependent synthetase/ligase" evidence="8">
    <location>
        <begin position="44"/>
        <end position="434"/>
    </location>
</feature>
<evidence type="ECO:0000259" key="8">
    <source>
        <dbReference type="Pfam" id="PF00501"/>
    </source>
</evidence>
<evidence type="ECO:0000256" key="2">
    <source>
        <dbReference type="ARBA" id="ARBA00005005"/>
    </source>
</evidence>
<evidence type="ECO:0000256" key="3">
    <source>
        <dbReference type="ARBA" id="ARBA00022598"/>
    </source>
</evidence>
<dbReference type="Pfam" id="PF13193">
    <property type="entry name" value="AMP-binding_C"/>
    <property type="match status" value="1"/>
</dbReference>
<evidence type="ECO:0000259" key="9">
    <source>
        <dbReference type="Pfam" id="PF13193"/>
    </source>
</evidence>
<dbReference type="InterPro" id="IPR042099">
    <property type="entry name" value="ANL_N_sf"/>
</dbReference>
<dbReference type="SUPFAM" id="SSF56801">
    <property type="entry name" value="Acetyl-CoA synthetase-like"/>
    <property type="match status" value="1"/>
</dbReference>
<evidence type="ECO:0000256" key="4">
    <source>
        <dbReference type="ARBA" id="ARBA00023136"/>
    </source>
</evidence>
<dbReference type="Pfam" id="PF00501">
    <property type="entry name" value="AMP-binding"/>
    <property type="match status" value="1"/>
</dbReference>
<accession>A0ABP9WDN8</accession>
<dbReference type="GO" id="GO:0016874">
    <property type="term" value="F:ligase activity"/>
    <property type="evidence" value="ECO:0007669"/>
    <property type="project" value="UniProtKB-KW"/>
</dbReference>
<dbReference type="RefSeq" id="WP_286216022.1">
    <property type="nucleotide sequence ID" value="NZ_AP027736.1"/>
</dbReference>
<evidence type="ECO:0000256" key="1">
    <source>
        <dbReference type="ARBA" id="ARBA00004170"/>
    </source>
</evidence>
<evidence type="ECO:0000313" key="11">
    <source>
        <dbReference type="Proteomes" id="UP001426770"/>
    </source>
</evidence>
<proteinExistence type="predicted"/>
<dbReference type="Gene3D" id="3.40.50.12780">
    <property type="entry name" value="N-terminal domain of ligase-like"/>
    <property type="match status" value="1"/>
</dbReference>
<dbReference type="PANTHER" id="PTHR43767">
    <property type="entry name" value="LONG-CHAIN-FATTY-ACID--COA LIGASE"/>
    <property type="match status" value="1"/>
</dbReference>
<sequence>MSPESPSAIDPVGGADRPWFAFYPPQVPRAIAPLAESSLGEMVEHAAARHGDKVAFSNLGGTLTFTEVDRLATQFAAFLQHGLGLHKGDRIVIQMPNLMQYPVALFGALRAGLIVVNANPLYTAREMEGVFRDAAPKAIVVLANFADRVEQVLPATTIEHVIITQVGDLLPQPKRSIVNFVAAKVKKMVPDFHLPQAIAFRDALAQGAGRAVTDPGLTQDDIAFLQYTGGTTGGAKAAILTHGNLLANQEQFMAQIRNTLGEDKQSVIVAALPLYHVFALTVNCIGFFRFGSHNVLITNPRDIPAFVKEIGASKPDGLVLVSTLAGALLDNPGFAKLDFGSLRLTVAGGMAVRTAVADRWRSTTGQDIIEGYGLTEASPVVSVNPTHMAPRIGTIGIPLPSTDVRILDDEGNDLPVGERGELAVRGPQVMKGYWNQPEESARVIKDGWLLTGDIAVFDTDGFLTIVDRKKEIIVASGFNVYPGEIEDAAMLHPKVAEAGAIPIPDERAGEVPKLFVVRRDASLTEAELAAFLKERLTGYKRPRQIEFIDELPKTNVGKVLRRALREREAAAGNAQA</sequence>
<keyword evidence="11" id="KW-1185">Reference proteome</keyword>
<dbReference type="InterPro" id="IPR025110">
    <property type="entry name" value="AMP-bd_C"/>
</dbReference>
<dbReference type="PANTHER" id="PTHR43767:SF8">
    <property type="entry name" value="LONG-CHAIN-FATTY-ACID--COA LIGASE"/>
    <property type="match status" value="1"/>
</dbReference>